<reference evidence="1" key="1">
    <citation type="submission" date="2018-10" db="EMBL/GenBank/DDBJ databases">
        <title>Hidden diversity of soil giant viruses.</title>
        <authorList>
            <person name="Schulz F."/>
            <person name="Alteio L."/>
            <person name="Goudeau D."/>
            <person name="Ryan E.M."/>
            <person name="Malmstrom R.R."/>
            <person name="Blanchard J."/>
            <person name="Woyke T."/>
        </authorList>
    </citation>
    <scope>NUCLEOTIDE SEQUENCE</scope>
    <source>
        <strain evidence="1">SAV1</strain>
    </source>
</reference>
<dbReference type="EMBL" id="MK072461">
    <property type="protein sequence ID" value="AYV85598.1"/>
    <property type="molecule type" value="Genomic_DNA"/>
</dbReference>
<organism evidence="1">
    <name type="scientific">Satyrvirus sp</name>
    <dbReference type="NCBI Taxonomy" id="2487771"/>
    <lineage>
        <taxon>Viruses</taxon>
        <taxon>Varidnaviria</taxon>
        <taxon>Bamfordvirae</taxon>
        <taxon>Nucleocytoviricota</taxon>
        <taxon>Megaviricetes</taxon>
        <taxon>Imitervirales</taxon>
        <taxon>Mimiviridae</taxon>
        <taxon>Megamimivirinae</taxon>
    </lineage>
</organism>
<proteinExistence type="predicted"/>
<name>A0A3G5AEN8_9VIRU</name>
<gene>
    <name evidence="1" type="ORF">Satyrvirus25_3</name>
</gene>
<accession>A0A3G5AEN8</accession>
<protein>
    <submittedName>
        <fullName evidence="1">Uncharacterized protein</fullName>
    </submittedName>
</protein>
<evidence type="ECO:0000313" key="1">
    <source>
        <dbReference type="EMBL" id="AYV85598.1"/>
    </source>
</evidence>
<sequence>MSPILFSLLSIFNKFNNILLFKSINLNKKKVQFFLFGYGITKQGKLDVDLIVNQKSNFFCLVME</sequence>